<dbReference type="Pfam" id="PF24883">
    <property type="entry name" value="NPHP3_N"/>
    <property type="match status" value="1"/>
</dbReference>
<dbReference type="InterPro" id="IPR002641">
    <property type="entry name" value="PNPLA_dom"/>
</dbReference>
<keyword evidence="4 5" id="KW-0443">Lipid metabolism</keyword>
<dbReference type="SUPFAM" id="SSF52540">
    <property type="entry name" value="P-loop containing nucleoside triphosphate hydrolases"/>
    <property type="match status" value="1"/>
</dbReference>
<evidence type="ECO:0000256" key="4">
    <source>
        <dbReference type="ARBA" id="ARBA00023098"/>
    </source>
</evidence>
<keyword evidence="1" id="KW-0677">Repeat</keyword>
<dbReference type="PANTHER" id="PTHR24185:SF1">
    <property type="entry name" value="CALCIUM-INDEPENDENT PHOSPHOLIPASE A2-GAMMA"/>
    <property type="match status" value="1"/>
</dbReference>
<feature type="domain" description="PNPLA" evidence="7">
    <location>
        <begin position="23"/>
        <end position="219"/>
    </location>
</feature>
<feature type="active site" description="Proton acceptor" evidence="5">
    <location>
        <position position="206"/>
    </location>
</feature>
<feature type="short sequence motif" description="GXGXXG" evidence="5">
    <location>
        <begin position="27"/>
        <end position="32"/>
    </location>
</feature>
<evidence type="ECO:0000313" key="9">
    <source>
        <dbReference type="Proteomes" id="UP001337655"/>
    </source>
</evidence>
<feature type="short sequence motif" description="GXSXG" evidence="5">
    <location>
        <begin position="63"/>
        <end position="67"/>
    </location>
</feature>
<dbReference type="SUPFAM" id="SSF52151">
    <property type="entry name" value="FabD/lysophospholipase-like"/>
    <property type="match status" value="1"/>
</dbReference>
<evidence type="ECO:0000313" key="8">
    <source>
        <dbReference type="EMBL" id="KAK5165890.1"/>
    </source>
</evidence>
<feature type="region of interest" description="Disordered" evidence="6">
    <location>
        <begin position="1378"/>
        <end position="1397"/>
    </location>
</feature>
<dbReference type="GO" id="GO:0047499">
    <property type="term" value="F:calcium-independent phospholipase A2 activity"/>
    <property type="evidence" value="ECO:0007669"/>
    <property type="project" value="TreeGrafter"/>
</dbReference>
<dbReference type="InterPro" id="IPR056884">
    <property type="entry name" value="NPHP3-like_N"/>
</dbReference>
<dbReference type="Gene3D" id="3.40.1090.10">
    <property type="entry name" value="Cytosolic phospholipase A2 catalytic domain"/>
    <property type="match status" value="1"/>
</dbReference>
<dbReference type="GO" id="GO:0016042">
    <property type="term" value="P:lipid catabolic process"/>
    <property type="evidence" value="ECO:0007669"/>
    <property type="project" value="UniProtKB-UniRule"/>
</dbReference>
<feature type="active site" description="Nucleophile" evidence="5">
    <location>
        <position position="65"/>
    </location>
</feature>
<evidence type="ECO:0000259" key="7">
    <source>
        <dbReference type="PROSITE" id="PS51635"/>
    </source>
</evidence>
<dbReference type="RefSeq" id="XP_064655902.1">
    <property type="nucleotide sequence ID" value="XM_064806043.1"/>
</dbReference>
<evidence type="ECO:0000256" key="5">
    <source>
        <dbReference type="PROSITE-ProRule" id="PRU01161"/>
    </source>
</evidence>
<dbReference type="Gene3D" id="3.40.50.300">
    <property type="entry name" value="P-loop containing nucleotide triphosphate hydrolases"/>
    <property type="match status" value="1"/>
</dbReference>
<reference evidence="8 9" key="1">
    <citation type="submission" date="2023-08" db="EMBL/GenBank/DDBJ databases">
        <title>Black Yeasts Isolated from many extreme environments.</title>
        <authorList>
            <person name="Coleine C."/>
            <person name="Stajich J.E."/>
            <person name="Selbmann L."/>
        </authorList>
    </citation>
    <scope>NUCLEOTIDE SEQUENCE [LARGE SCALE GENOMIC DNA]</scope>
    <source>
        <strain evidence="8 9">CCFEE 5935</strain>
    </source>
</reference>
<gene>
    <name evidence="8" type="ORF">LTR77_008814</name>
</gene>
<evidence type="ECO:0000256" key="1">
    <source>
        <dbReference type="ARBA" id="ARBA00022737"/>
    </source>
</evidence>
<dbReference type="GO" id="GO:0046486">
    <property type="term" value="P:glycerolipid metabolic process"/>
    <property type="evidence" value="ECO:0007669"/>
    <property type="project" value="UniProtKB-ARBA"/>
</dbReference>
<keyword evidence="2 5" id="KW-0378">Hydrolase</keyword>
<comment type="caution">
    <text evidence="8">The sequence shown here is derived from an EMBL/GenBank/DDBJ whole genome shotgun (WGS) entry which is preliminary data.</text>
</comment>
<dbReference type="PROSITE" id="PS51635">
    <property type="entry name" value="PNPLA"/>
    <property type="match status" value="1"/>
</dbReference>
<name>A0AAV9P0C3_9PEZI</name>
<dbReference type="GO" id="GO:0016020">
    <property type="term" value="C:membrane"/>
    <property type="evidence" value="ECO:0007669"/>
    <property type="project" value="TreeGrafter"/>
</dbReference>
<dbReference type="InterPro" id="IPR016035">
    <property type="entry name" value="Acyl_Trfase/lysoPLipase"/>
</dbReference>
<evidence type="ECO:0000256" key="3">
    <source>
        <dbReference type="ARBA" id="ARBA00022963"/>
    </source>
</evidence>
<dbReference type="PANTHER" id="PTHR24185">
    <property type="entry name" value="CALCIUM-INDEPENDENT PHOSPHOLIPASE A2-GAMMA"/>
    <property type="match status" value="1"/>
</dbReference>
<evidence type="ECO:0000256" key="2">
    <source>
        <dbReference type="ARBA" id="ARBA00022801"/>
    </source>
</evidence>
<dbReference type="Pfam" id="PF01734">
    <property type="entry name" value="Patatin"/>
    <property type="match status" value="1"/>
</dbReference>
<proteinExistence type="predicted"/>
<keyword evidence="9" id="KW-1185">Reference proteome</keyword>
<sequence length="1397" mass="157934">MEHDSAMRGQISTGHMSKELFMLSLDGGGVRGLSSLLILQSLMERLNRQNPPKPCDCFDLIGGTSTGGLIAIMLGRLRMSAQEAITAYTELSKPVFTQQRHRLGLRGGLQGRYDSQALEQGVKAMLWSQGYDDETLLKDSSGSPCNVFVTATSKAHKKTVVFSSYFSDRRLGDRLDEVKIWEAARATSAATTFFDPIRICGEDFVDGATGANNPLPTLLTEASDMWLDDDDVTMNLDAHISCLVSIGTGLPSMTKFNDRATGIMQTLADIATDCEKAAEDFQRHHPLMLKSGRFFRFNVDQGLENVGLEEWKRLDDIGAVTRNYLQLERVRMGINKCSKLLKERDSSVRVLRSLRKMYLDFQHDLPTEETIDAAAESPHWIKYTNRYSAWAAGAEVPMALYCVIGEPTASQQQLPQSLGWKQILPILQTIWQDKKKGMPDPNPGSRHSQQGSFPLLYCWPSDTAHYDLPCIENLSDAVSGILWNLAAQLLFSLPKGRGVGVVPITSNASGSAKSSWAVIRDHIQQIPNVSWGTVVIRSASPLPTSDVRALKTTCLGFECIEMVLFLGGSLPFSDASSRMGIPVVTERTEYEGKLKRCAQDLRLLIPVECKESLKFGSVHTRRKEVKAALGNTMRWYREHTNFRRWLEAPASILWIQGKPGSGKSVLAKRILAEILESQQEQDDTARALVADWFYSIRGGPEGMSHVLMLRSLLYEMLCQKPETYESFKALYRRRRRYTPAWEWSAEDLVVLFEKVVCLPEGPPITVVLDGLDESQDGDKQIERGPKIIDLLIRMVRMEDSRLKIIVLSLPHPWIEKKLRRFHNITMQKENAGDITEIITSRLDVLERHMEIGDSSDEDDTDGDFSPEAPNVDLFRRTVVPSSSGSQQELADLMAEIHHSLLHRADGVVLWVILVLQQLLNLTKGPFTFRDLRAKLYGLPSELDELYERLVEDILKSHAGNPTSIKRSQLILTWVIGTSDSRQLTLQELLEAIAIPEDLESALLSERNPIAEERLRCPSWSSVRQHIYYLCGPFVEVQSQTSRQQLGSEGAFQDGAITDETDRVILLHQTARDFLSSRDRAKDLYVNLRTARAFVNEAILRYIDVVLPRQSRPWAQSWPLSRPRCWEQAPAAVDYVDQFVLLPYIWERYDTLGVVERLESSLLPRVYNRMDILTLLRIKDSENDFWAHSLNVSEHLRAASRTWKEIEGYVRHHGPRLTESTFVFLLHCVLHCSQKARTLYWLHISQRLVQLKWSVWFTELGIEQLAAGMVRFREPPGMTFALTRRAKGTSPLDPFALRVQIHPPVIVEHIAKATSVVMELTTLIRKRLAPEAMASITGALDEGRAAVLRPAWTRDADLHVSYRFSVDLSNIDEAAGWMDSDNEQTAEQRHSTFSMQPW</sequence>
<accession>A0AAV9P0C3</accession>
<keyword evidence="3 5" id="KW-0442">Lipid degradation</keyword>
<dbReference type="EMBL" id="JAVRRT010000015">
    <property type="protein sequence ID" value="KAK5165890.1"/>
    <property type="molecule type" value="Genomic_DNA"/>
</dbReference>
<feature type="short sequence motif" description="DGA/G" evidence="5">
    <location>
        <begin position="206"/>
        <end position="208"/>
    </location>
</feature>
<evidence type="ECO:0000256" key="6">
    <source>
        <dbReference type="SAM" id="MobiDB-lite"/>
    </source>
</evidence>
<dbReference type="InterPro" id="IPR027417">
    <property type="entry name" value="P-loop_NTPase"/>
</dbReference>
<dbReference type="CDD" id="cd07216">
    <property type="entry name" value="Pat17_PNPLA8_PNPLA9_like3"/>
    <property type="match status" value="1"/>
</dbReference>
<dbReference type="GO" id="GO:0019369">
    <property type="term" value="P:arachidonate metabolic process"/>
    <property type="evidence" value="ECO:0007669"/>
    <property type="project" value="TreeGrafter"/>
</dbReference>
<dbReference type="GeneID" id="89930146"/>
<organism evidence="8 9">
    <name type="scientific">Saxophila tyrrhenica</name>
    <dbReference type="NCBI Taxonomy" id="1690608"/>
    <lineage>
        <taxon>Eukaryota</taxon>
        <taxon>Fungi</taxon>
        <taxon>Dikarya</taxon>
        <taxon>Ascomycota</taxon>
        <taxon>Pezizomycotina</taxon>
        <taxon>Dothideomycetes</taxon>
        <taxon>Dothideomycetidae</taxon>
        <taxon>Mycosphaerellales</taxon>
        <taxon>Extremaceae</taxon>
        <taxon>Saxophila</taxon>
    </lineage>
</organism>
<dbReference type="Proteomes" id="UP001337655">
    <property type="component" value="Unassembled WGS sequence"/>
</dbReference>
<protein>
    <recommendedName>
        <fullName evidence="7">PNPLA domain-containing protein</fullName>
    </recommendedName>
</protein>